<dbReference type="STRING" id="7897.ENSLACP00000009900"/>
<accession>H3AJS9</accession>
<sequence>FCGGGEGYETVSESTSVVFFCVSLPGFLLLCVIIFRTDLLPVATATDPTPTESTPDHGASSSLLPPSYSNFESSLYNTTMYSDGNSTDENSTDWTSTAIMEASSMMTEITTVVTENSTTSTAMNYFSLMRCQNFTCTGVNCYQNQTGKSCNAVFSFLQLFRETNTSYNAGCNQTCAGATRICSTPALTDCVLECCNSSLCLWLNGTVQEVPANSSEITHTTAATTTKVPTNVSGMVCDSFTCNGADCYKTQAKKENCMPGYNYCEMKKFLTGGVQFVAGCSKTCNNNSNTCTSTSKKDCLYECCKATKTSCLKLDGKVYAIGAADIVAPLMSVIACTVVTFLFNSYIST</sequence>
<feature type="transmembrane region" description="Helical" evidence="2">
    <location>
        <begin position="17"/>
        <end position="35"/>
    </location>
</feature>
<dbReference type="GeneTree" id="ENSGT00600000085609"/>
<dbReference type="eggNOG" id="ENOG502SB2Q">
    <property type="taxonomic scope" value="Eukaryota"/>
</dbReference>
<gene>
    <name evidence="3" type="primary">LOC102366366</name>
</gene>
<dbReference type="AlphaFoldDB" id="H3AJS9"/>
<organism evidence="3 4">
    <name type="scientific">Latimeria chalumnae</name>
    <name type="common">Coelacanth</name>
    <dbReference type="NCBI Taxonomy" id="7897"/>
    <lineage>
        <taxon>Eukaryota</taxon>
        <taxon>Metazoa</taxon>
        <taxon>Chordata</taxon>
        <taxon>Craniata</taxon>
        <taxon>Vertebrata</taxon>
        <taxon>Euteleostomi</taxon>
        <taxon>Coelacanthiformes</taxon>
        <taxon>Coelacanthidae</taxon>
        <taxon>Latimeria</taxon>
    </lineage>
</organism>
<reference evidence="4" key="1">
    <citation type="submission" date="2011-08" db="EMBL/GenBank/DDBJ databases">
        <title>The draft genome of Latimeria chalumnae.</title>
        <authorList>
            <person name="Di Palma F."/>
            <person name="Alfoldi J."/>
            <person name="Johnson J."/>
            <person name="Berlin A."/>
            <person name="Gnerre S."/>
            <person name="Jaffe D."/>
            <person name="MacCallum I."/>
            <person name="Young S."/>
            <person name="Walker B.J."/>
            <person name="Lander E."/>
            <person name="Lindblad-Toh K."/>
        </authorList>
    </citation>
    <scope>NUCLEOTIDE SEQUENCE [LARGE SCALE GENOMIC DNA]</scope>
    <source>
        <strain evidence="4">Wild caught</strain>
    </source>
</reference>
<dbReference type="OMA" id="NTAMHIS"/>
<reference evidence="3" key="2">
    <citation type="submission" date="2025-08" db="UniProtKB">
        <authorList>
            <consortium name="Ensembl"/>
        </authorList>
    </citation>
    <scope>IDENTIFICATION</scope>
</reference>
<keyword evidence="2" id="KW-1133">Transmembrane helix</keyword>
<reference evidence="3" key="3">
    <citation type="submission" date="2025-09" db="UniProtKB">
        <authorList>
            <consortium name="Ensembl"/>
        </authorList>
    </citation>
    <scope>IDENTIFICATION</scope>
</reference>
<evidence type="ECO:0000313" key="3">
    <source>
        <dbReference type="Ensembl" id="ENSLACP00000009900.1"/>
    </source>
</evidence>
<feature type="transmembrane region" description="Helical" evidence="2">
    <location>
        <begin position="318"/>
        <end position="343"/>
    </location>
</feature>
<proteinExistence type="predicted"/>
<dbReference type="InParanoid" id="H3AJS9"/>
<evidence type="ECO:0000256" key="2">
    <source>
        <dbReference type="SAM" id="Phobius"/>
    </source>
</evidence>
<evidence type="ECO:0000313" key="4">
    <source>
        <dbReference type="Proteomes" id="UP000008672"/>
    </source>
</evidence>
<dbReference type="EMBL" id="AFYH01179914">
    <property type="status" value="NOT_ANNOTATED_CDS"/>
    <property type="molecule type" value="Genomic_DNA"/>
</dbReference>
<keyword evidence="2" id="KW-0472">Membrane</keyword>
<dbReference type="Proteomes" id="UP000008672">
    <property type="component" value="Unassembled WGS sequence"/>
</dbReference>
<dbReference type="Ensembl" id="ENSLACT00000009976.1">
    <property type="protein sequence ID" value="ENSLACP00000009900.1"/>
    <property type="gene ID" value="ENSLACG00000008727.1"/>
</dbReference>
<name>H3AJS9_LATCH</name>
<feature type="region of interest" description="Disordered" evidence="1">
    <location>
        <begin position="46"/>
        <end position="66"/>
    </location>
</feature>
<evidence type="ECO:0000256" key="1">
    <source>
        <dbReference type="SAM" id="MobiDB-lite"/>
    </source>
</evidence>
<keyword evidence="4" id="KW-1185">Reference proteome</keyword>
<keyword evidence="2" id="KW-0812">Transmembrane</keyword>
<dbReference type="HOGENOM" id="CLU_795808_0_0_1"/>
<dbReference type="EMBL" id="AFYH01179916">
    <property type="status" value="NOT_ANNOTATED_CDS"/>
    <property type="molecule type" value="Genomic_DNA"/>
</dbReference>
<dbReference type="EMBL" id="AFYH01179915">
    <property type="status" value="NOT_ANNOTATED_CDS"/>
    <property type="molecule type" value="Genomic_DNA"/>
</dbReference>
<protein>
    <submittedName>
        <fullName evidence="3">Uncharacterized protein</fullName>
    </submittedName>
</protein>